<comment type="caution">
    <text evidence="2">The sequence shown here is derived from an EMBL/GenBank/DDBJ whole genome shotgun (WGS) entry which is preliminary data.</text>
</comment>
<dbReference type="InterPro" id="IPR032675">
    <property type="entry name" value="LRR_dom_sf"/>
</dbReference>
<evidence type="ECO:0000256" key="1">
    <source>
        <dbReference type="SAM" id="MobiDB-lite"/>
    </source>
</evidence>
<name>A0A8K0XR12_9AGAR</name>
<gene>
    <name evidence="2" type="ORF">BXZ70DRAFT_79817</name>
</gene>
<evidence type="ECO:0000313" key="3">
    <source>
        <dbReference type="Proteomes" id="UP000813824"/>
    </source>
</evidence>
<feature type="compositionally biased region" description="Acidic residues" evidence="1">
    <location>
        <begin position="537"/>
        <end position="567"/>
    </location>
</feature>
<organism evidence="2 3">
    <name type="scientific">Cristinia sonorae</name>
    <dbReference type="NCBI Taxonomy" id="1940300"/>
    <lineage>
        <taxon>Eukaryota</taxon>
        <taxon>Fungi</taxon>
        <taxon>Dikarya</taxon>
        <taxon>Basidiomycota</taxon>
        <taxon>Agaricomycotina</taxon>
        <taxon>Agaricomycetes</taxon>
        <taxon>Agaricomycetidae</taxon>
        <taxon>Agaricales</taxon>
        <taxon>Pleurotineae</taxon>
        <taxon>Stephanosporaceae</taxon>
        <taxon>Cristinia</taxon>
    </lineage>
</organism>
<feature type="compositionally biased region" description="Polar residues" evidence="1">
    <location>
        <begin position="111"/>
        <end position="122"/>
    </location>
</feature>
<dbReference type="EMBL" id="JAEVFJ010000011">
    <property type="protein sequence ID" value="KAH8101836.1"/>
    <property type="molecule type" value="Genomic_DNA"/>
</dbReference>
<reference evidence="2" key="1">
    <citation type="journal article" date="2021" name="New Phytol.">
        <title>Evolutionary innovations through gain and loss of genes in the ectomycorrhizal Boletales.</title>
        <authorList>
            <person name="Wu G."/>
            <person name="Miyauchi S."/>
            <person name="Morin E."/>
            <person name="Kuo A."/>
            <person name="Drula E."/>
            <person name="Varga T."/>
            <person name="Kohler A."/>
            <person name="Feng B."/>
            <person name="Cao Y."/>
            <person name="Lipzen A."/>
            <person name="Daum C."/>
            <person name="Hundley H."/>
            <person name="Pangilinan J."/>
            <person name="Johnson J."/>
            <person name="Barry K."/>
            <person name="LaButti K."/>
            <person name="Ng V."/>
            <person name="Ahrendt S."/>
            <person name="Min B."/>
            <person name="Choi I.G."/>
            <person name="Park H."/>
            <person name="Plett J.M."/>
            <person name="Magnuson J."/>
            <person name="Spatafora J.W."/>
            <person name="Nagy L.G."/>
            <person name="Henrissat B."/>
            <person name="Grigoriev I.V."/>
            <person name="Yang Z.L."/>
            <person name="Xu J."/>
            <person name="Martin F.M."/>
        </authorList>
    </citation>
    <scope>NUCLEOTIDE SEQUENCE</scope>
    <source>
        <strain evidence="2">KKN 215</strain>
    </source>
</reference>
<dbReference type="Proteomes" id="UP000813824">
    <property type="component" value="Unassembled WGS sequence"/>
</dbReference>
<feature type="region of interest" description="Disordered" evidence="1">
    <location>
        <begin position="534"/>
        <end position="567"/>
    </location>
</feature>
<proteinExistence type="predicted"/>
<accession>A0A8K0XR12</accession>
<dbReference type="SUPFAM" id="SSF52047">
    <property type="entry name" value="RNI-like"/>
    <property type="match status" value="1"/>
</dbReference>
<dbReference type="OrthoDB" id="120976at2759"/>
<keyword evidence="3" id="KW-1185">Reference proteome</keyword>
<feature type="region of interest" description="Disordered" evidence="1">
    <location>
        <begin position="111"/>
        <end position="181"/>
    </location>
</feature>
<protein>
    <submittedName>
        <fullName evidence="2">Uncharacterized protein</fullName>
    </submittedName>
</protein>
<sequence>MPVYPTPIEDEENPCYCPRITAVSYLQSLRRPLSQKDKNSLKNQTRHPKKSARFARMLSQAHHELKLSPQNQNAQMPSFLELLNESMNEEDLLILQTAAHSASSRQNLAFSSPSLGTSTSFAPSWEKKSGSRLLPRSTIKSRPGKTSPRPIGRDLPGSRASTAFSDLQGPPKHGRSSMSVNDESFELSAKADRLNFFPRGRKSKPHEWFSPYGSIVRGRHVGTSTASETRRKMRKLEDELYGPPIGTESPRGLKSLISRIDALLPGVRLKEKLFALDASSHQRIADVLSMDGSLNTRILNLLRMSELECIDLTASMTDAEGLNLDSQQLLHVFAKPNSFLFLNEMNLSGAKLEDSDLIHIHHLPRLARLWISNTGIGNEAIYLLVPLKRSLTELDIAFNPAVTDDAIPALLILHKLRFLTVLNTGIGMPGLRAFCAAIVGRKHSMELEVPRECEIYVERMGRQYLLQPETPLISDPSLVSELSTNAIKRNLMAHAEHNPTIIAEGSKAEMAVRLKTLLELRAADLVVREVLWKGDVNEEDQEEEEREEDAMDADEDDDEEVLEEAED</sequence>
<evidence type="ECO:0000313" key="2">
    <source>
        <dbReference type="EMBL" id="KAH8101836.1"/>
    </source>
</evidence>
<dbReference type="AlphaFoldDB" id="A0A8K0XR12"/>
<feature type="region of interest" description="Disordered" evidence="1">
    <location>
        <begin position="31"/>
        <end position="51"/>
    </location>
</feature>
<dbReference type="Gene3D" id="3.80.10.10">
    <property type="entry name" value="Ribonuclease Inhibitor"/>
    <property type="match status" value="1"/>
</dbReference>